<keyword evidence="1" id="KW-0472">Membrane</keyword>
<dbReference type="Proteomes" id="UP000032568">
    <property type="component" value="Chromosome"/>
</dbReference>
<dbReference type="AlphaFoldDB" id="A0AAF0C4T9"/>
<dbReference type="KEGG" id="tact:SG35_006800"/>
<reference evidence="2 3" key="2">
    <citation type="journal article" date="2022" name="Mar. Drugs">
        <title>Bioassay-Guided Fractionation Leads to the Detection of Cholic Acid Generated by the Rare Thalassomonas sp.</title>
        <authorList>
            <person name="Pheiffer F."/>
            <person name="Schneider Y.K."/>
            <person name="Hansen E.H."/>
            <person name="Andersen J.H."/>
            <person name="Isaksson J."/>
            <person name="Busche T."/>
            <person name="R C."/>
            <person name="Kalinowski J."/>
            <person name="Zyl L.V."/>
            <person name="Trindade M."/>
        </authorList>
    </citation>
    <scope>NUCLEOTIDE SEQUENCE [LARGE SCALE GENOMIC DNA]</scope>
    <source>
        <strain evidence="2 3">A5K-106</strain>
    </source>
</reference>
<reference evidence="2 3" key="1">
    <citation type="journal article" date="2015" name="Genome Announc.">
        <title>Draft Genome Sequences of Marine Isolates of Thalassomonas viridans and Thalassomonas actiniarum.</title>
        <authorList>
            <person name="Olonade I."/>
            <person name="van Zyl L.J."/>
            <person name="Trindade M."/>
        </authorList>
    </citation>
    <scope>NUCLEOTIDE SEQUENCE [LARGE SCALE GENOMIC DNA]</scope>
    <source>
        <strain evidence="2 3">A5K-106</strain>
    </source>
</reference>
<dbReference type="EMBL" id="CP059735">
    <property type="protein sequence ID" value="WDE00344.1"/>
    <property type="molecule type" value="Genomic_DNA"/>
</dbReference>
<accession>A0AAF0C4T9</accession>
<keyword evidence="3" id="KW-1185">Reference proteome</keyword>
<organism evidence="2 3">
    <name type="scientific">Thalassomonas actiniarum</name>
    <dbReference type="NCBI Taxonomy" id="485447"/>
    <lineage>
        <taxon>Bacteria</taxon>
        <taxon>Pseudomonadati</taxon>
        <taxon>Pseudomonadota</taxon>
        <taxon>Gammaproteobacteria</taxon>
        <taxon>Alteromonadales</taxon>
        <taxon>Colwelliaceae</taxon>
        <taxon>Thalassomonas</taxon>
    </lineage>
</organism>
<gene>
    <name evidence="2" type="ORF">SG35_006800</name>
</gene>
<evidence type="ECO:0008006" key="4">
    <source>
        <dbReference type="Google" id="ProtNLM"/>
    </source>
</evidence>
<keyword evidence="1" id="KW-0812">Transmembrane</keyword>
<name>A0AAF0C4T9_9GAMM</name>
<evidence type="ECO:0000256" key="1">
    <source>
        <dbReference type="SAM" id="Phobius"/>
    </source>
</evidence>
<sequence>MRKILIILIALIAVLLALSPLVFYFFNFSGDFSTSNSDWGSFGSYVGGTVGATLSGLSFIVLAITLIITIKHNVEERKTTRESLELTKISYKEQIEHQRKEFNLLLINSYIDTLDKQLTSKVYNEAKCDDEKDFCDKVLKWFKHFVEVNPESKDVFTLAFCALNELHVRYDTECITLGSIEKIIISEPDDEVQHHFRAQLMAKINPELVFWLQIYLCHCSEGYKDKIIANKLFQPTVRILDAFPEHCKKRKEDKDA</sequence>
<evidence type="ECO:0000313" key="2">
    <source>
        <dbReference type="EMBL" id="WDE00344.1"/>
    </source>
</evidence>
<dbReference type="RefSeq" id="WP_044836355.1">
    <property type="nucleotide sequence ID" value="NZ_CP059735.1"/>
</dbReference>
<keyword evidence="1" id="KW-1133">Transmembrane helix</keyword>
<proteinExistence type="predicted"/>
<evidence type="ECO:0000313" key="3">
    <source>
        <dbReference type="Proteomes" id="UP000032568"/>
    </source>
</evidence>
<feature type="transmembrane region" description="Helical" evidence="1">
    <location>
        <begin position="46"/>
        <end position="68"/>
    </location>
</feature>
<feature type="transmembrane region" description="Helical" evidence="1">
    <location>
        <begin position="5"/>
        <end position="26"/>
    </location>
</feature>
<protein>
    <recommendedName>
        <fullName evidence="4">Phage abortive infection protein</fullName>
    </recommendedName>
</protein>